<dbReference type="AlphaFoldDB" id="A0A839QP10"/>
<evidence type="ECO:0000256" key="1">
    <source>
        <dbReference type="SAM" id="Coils"/>
    </source>
</evidence>
<organism evidence="2 3">
    <name type="scientific">Paeniglutamicibacter cryotolerans</name>
    <dbReference type="NCBI Taxonomy" id="670079"/>
    <lineage>
        <taxon>Bacteria</taxon>
        <taxon>Bacillati</taxon>
        <taxon>Actinomycetota</taxon>
        <taxon>Actinomycetes</taxon>
        <taxon>Micrococcales</taxon>
        <taxon>Micrococcaceae</taxon>
        <taxon>Paeniglutamicibacter</taxon>
    </lineage>
</organism>
<protein>
    <recommendedName>
        <fullName evidence="4">Transposase</fullName>
    </recommendedName>
</protein>
<comment type="caution">
    <text evidence="2">The sequence shown here is derived from an EMBL/GenBank/DDBJ whole genome shotgun (WGS) entry which is preliminary data.</text>
</comment>
<evidence type="ECO:0000313" key="2">
    <source>
        <dbReference type="EMBL" id="MBB2997657.1"/>
    </source>
</evidence>
<accession>A0A839QP10</accession>
<sequence length="134" mass="15257">MTATIQGYTREEIREFMHQYYLQPHGTKATWLAAQNVPAWTLQQWRKLVYDGDLDRNLVPRDHGSMTRTSGERSAFEKARAKEIAEHQLEVEQLQERIRMLEGSNTALGKAIGLLHDLNVSGPDTKPTNAPKSL</sequence>
<proteinExistence type="predicted"/>
<evidence type="ECO:0008006" key="4">
    <source>
        <dbReference type="Google" id="ProtNLM"/>
    </source>
</evidence>
<evidence type="ECO:0000313" key="3">
    <source>
        <dbReference type="Proteomes" id="UP000523000"/>
    </source>
</evidence>
<name>A0A839QP10_9MICC</name>
<keyword evidence="3" id="KW-1185">Reference proteome</keyword>
<reference evidence="2 3" key="1">
    <citation type="submission" date="2020-08" db="EMBL/GenBank/DDBJ databases">
        <title>Sequencing the genomes of 1000 actinobacteria strains.</title>
        <authorList>
            <person name="Klenk H.-P."/>
        </authorList>
    </citation>
    <scope>NUCLEOTIDE SEQUENCE [LARGE SCALE GENOMIC DNA]</scope>
    <source>
        <strain evidence="2 3">DSM 22826</strain>
    </source>
</reference>
<feature type="coiled-coil region" evidence="1">
    <location>
        <begin position="77"/>
        <end position="104"/>
    </location>
</feature>
<dbReference type="Proteomes" id="UP000523000">
    <property type="component" value="Unassembled WGS sequence"/>
</dbReference>
<gene>
    <name evidence="2" type="ORF">E9229_003929</name>
</gene>
<keyword evidence="1" id="KW-0175">Coiled coil</keyword>
<dbReference type="RefSeq" id="WP_183513307.1">
    <property type="nucleotide sequence ID" value="NZ_BAABGK010000011.1"/>
</dbReference>
<dbReference type="EMBL" id="JACHVS010000005">
    <property type="protein sequence ID" value="MBB2997657.1"/>
    <property type="molecule type" value="Genomic_DNA"/>
</dbReference>